<evidence type="ECO:0000313" key="5">
    <source>
        <dbReference type="EMBL" id="KIY97811.1"/>
    </source>
</evidence>
<dbReference type="InterPro" id="IPR055066">
    <property type="entry name" value="AASDHPPT_N"/>
</dbReference>
<dbReference type="KEGG" id="mng:MNEG_10151"/>
<dbReference type="AlphaFoldDB" id="A0A0D2MA25"/>
<dbReference type="GO" id="GO:0008897">
    <property type="term" value="F:holo-[acyl-carrier-protein] synthase activity"/>
    <property type="evidence" value="ECO:0007669"/>
    <property type="project" value="UniProtKB-EC"/>
</dbReference>
<dbReference type="Gene3D" id="3.90.470.20">
    <property type="entry name" value="4'-phosphopantetheinyl transferase domain"/>
    <property type="match status" value="2"/>
</dbReference>
<dbReference type="Pfam" id="PF22624">
    <property type="entry name" value="AASDHPPT_N"/>
    <property type="match status" value="1"/>
</dbReference>
<reference evidence="5 6" key="1">
    <citation type="journal article" date="2013" name="BMC Genomics">
        <title>Reconstruction of the lipid metabolism for the microalga Monoraphidium neglectum from its genome sequence reveals characteristics suitable for biofuel production.</title>
        <authorList>
            <person name="Bogen C."/>
            <person name="Al-Dilaimi A."/>
            <person name="Albersmeier A."/>
            <person name="Wichmann J."/>
            <person name="Grundmann M."/>
            <person name="Rupp O."/>
            <person name="Lauersen K.J."/>
            <person name="Blifernez-Klassen O."/>
            <person name="Kalinowski J."/>
            <person name="Goesmann A."/>
            <person name="Mussgnug J.H."/>
            <person name="Kruse O."/>
        </authorList>
    </citation>
    <scope>NUCLEOTIDE SEQUENCE [LARGE SCALE GENOMIC DNA]</scope>
    <source>
        <strain evidence="5 6">SAG 48.87</strain>
    </source>
</reference>
<dbReference type="Pfam" id="PF01648">
    <property type="entry name" value="ACPS"/>
    <property type="match status" value="1"/>
</dbReference>
<dbReference type="OrthoDB" id="26719at2759"/>
<sequence>MAHYPHPACKRWLIDVATWRPSDGEIAWLGALLPEEDAAACLKYRFEDDRKRALASRLLVRRCCADALGIPWRQVVVKRTRGRKPFCANAGVGRSNAPNFNFNVSHEGDYVALASDPLAIVGVDVAAPQQLRRGGGGARPLMAALRPLRDQLTSAEWARIEHAAPDEESMEAAFQQAWGCKEAFVKARGDGLGFHPLSRIHTNVGAAPDADAHSGAAGVLAATLTVDGDPLSRWRVQLHRLPRRHWAAVALAPPEEVVDANGEFKATLLRPIIGDEEMAALLARPAPPFDLLQIQDLLPPDLASQHEALFG</sequence>
<dbReference type="Proteomes" id="UP000054498">
    <property type="component" value="Unassembled WGS sequence"/>
</dbReference>
<dbReference type="STRING" id="145388.A0A0D2MA25"/>
<accession>A0A0D2MA25</accession>
<evidence type="ECO:0000313" key="6">
    <source>
        <dbReference type="Proteomes" id="UP000054498"/>
    </source>
</evidence>
<dbReference type="InterPro" id="IPR050559">
    <property type="entry name" value="P-Pant_transferase_sf"/>
</dbReference>
<evidence type="ECO:0000256" key="1">
    <source>
        <dbReference type="ARBA" id="ARBA00013172"/>
    </source>
</evidence>
<dbReference type="InterPro" id="IPR037143">
    <property type="entry name" value="4-PPantetheinyl_Trfase_dom_sf"/>
</dbReference>
<dbReference type="GeneID" id="25727285"/>
<proteinExistence type="predicted"/>
<gene>
    <name evidence="5" type="ORF">MNEG_10151</name>
</gene>
<keyword evidence="2 5" id="KW-0808">Transferase</keyword>
<feature type="domain" description="4'-phosphopantetheinyl transferase N-terminal" evidence="4">
    <location>
        <begin position="18"/>
        <end position="117"/>
    </location>
</feature>
<protein>
    <recommendedName>
        <fullName evidence="1">holo-[acyl-carrier-protein] synthase</fullName>
        <ecNumber evidence="1">2.7.8.7</ecNumber>
    </recommendedName>
</protein>
<evidence type="ECO:0000256" key="2">
    <source>
        <dbReference type="ARBA" id="ARBA00022679"/>
    </source>
</evidence>
<dbReference type="GO" id="GO:0005829">
    <property type="term" value="C:cytosol"/>
    <property type="evidence" value="ECO:0007669"/>
    <property type="project" value="TreeGrafter"/>
</dbReference>
<evidence type="ECO:0000259" key="4">
    <source>
        <dbReference type="Pfam" id="PF22624"/>
    </source>
</evidence>
<dbReference type="SUPFAM" id="SSF56214">
    <property type="entry name" value="4'-phosphopantetheinyl transferase"/>
    <property type="match status" value="2"/>
</dbReference>
<dbReference type="EC" id="2.7.8.7" evidence="1"/>
<organism evidence="5 6">
    <name type="scientific">Monoraphidium neglectum</name>
    <dbReference type="NCBI Taxonomy" id="145388"/>
    <lineage>
        <taxon>Eukaryota</taxon>
        <taxon>Viridiplantae</taxon>
        <taxon>Chlorophyta</taxon>
        <taxon>core chlorophytes</taxon>
        <taxon>Chlorophyceae</taxon>
        <taxon>CS clade</taxon>
        <taxon>Sphaeropleales</taxon>
        <taxon>Selenastraceae</taxon>
        <taxon>Monoraphidium</taxon>
    </lineage>
</organism>
<feature type="domain" description="4'-phosphopantetheinyl transferase" evidence="3">
    <location>
        <begin position="121"/>
        <end position="203"/>
    </location>
</feature>
<dbReference type="PANTHER" id="PTHR12215:SF10">
    <property type="entry name" value="L-AMINOADIPATE-SEMIALDEHYDE DEHYDROGENASE-PHOSPHOPANTETHEINYL TRANSFERASE"/>
    <property type="match status" value="1"/>
</dbReference>
<keyword evidence="6" id="KW-1185">Reference proteome</keyword>
<dbReference type="EMBL" id="KK102420">
    <property type="protein sequence ID" value="KIY97811.1"/>
    <property type="molecule type" value="Genomic_DNA"/>
</dbReference>
<dbReference type="GO" id="GO:0000287">
    <property type="term" value="F:magnesium ion binding"/>
    <property type="evidence" value="ECO:0007669"/>
    <property type="project" value="InterPro"/>
</dbReference>
<evidence type="ECO:0000259" key="3">
    <source>
        <dbReference type="Pfam" id="PF01648"/>
    </source>
</evidence>
<dbReference type="InterPro" id="IPR008278">
    <property type="entry name" value="4-PPantetheinyl_Trfase_dom"/>
</dbReference>
<name>A0A0D2MA25_9CHLO</name>
<dbReference type="RefSeq" id="XP_013896831.1">
    <property type="nucleotide sequence ID" value="XM_014041377.1"/>
</dbReference>
<dbReference type="GO" id="GO:0019878">
    <property type="term" value="P:lysine biosynthetic process via aminoadipic acid"/>
    <property type="evidence" value="ECO:0007669"/>
    <property type="project" value="TreeGrafter"/>
</dbReference>
<dbReference type="PANTHER" id="PTHR12215">
    <property type="entry name" value="PHOSPHOPANTETHEINE TRANSFERASE"/>
    <property type="match status" value="1"/>
</dbReference>